<dbReference type="Proteomes" id="UP000289738">
    <property type="component" value="Chromosome B10"/>
</dbReference>
<proteinExistence type="predicted"/>
<evidence type="ECO:0000313" key="2">
    <source>
        <dbReference type="Proteomes" id="UP000289738"/>
    </source>
</evidence>
<gene>
    <name evidence="1" type="ORF">Ahy_B10g100690</name>
</gene>
<protein>
    <submittedName>
        <fullName evidence="1">Uncharacterized protein</fullName>
    </submittedName>
</protein>
<keyword evidence="2" id="KW-1185">Reference proteome</keyword>
<dbReference type="EMBL" id="SDMP01000020">
    <property type="protein sequence ID" value="RYQ82102.1"/>
    <property type="molecule type" value="Genomic_DNA"/>
</dbReference>
<name>A0A444WXL7_ARAHY</name>
<comment type="caution">
    <text evidence="1">The sequence shown here is derived from an EMBL/GenBank/DDBJ whole genome shotgun (WGS) entry which is preliminary data.</text>
</comment>
<sequence length="115" mass="13617">MSSFTCYLCRHKCLVQDICSSGVHARGYVQEFSLILDKKLWPEWYEIWLRPNPTMRRKATGRLVSTRFRNEMDEAKRQEKQCGLCKQTGHTRRGYPIKPQRIPSSVVTVEVYRLH</sequence>
<organism evidence="1 2">
    <name type="scientific">Arachis hypogaea</name>
    <name type="common">Peanut</name>
    <dbReference type="NCBI Taxonomy" id="3818"/>
    <lineage>
        <taxon>Eukaryota</taxon>
        <taxon>Viridiplantae</taxon>
        <taxon>Streptophyta</taxon>
        <taxon>Embryophyta</taxon>
        <taxon>Tracheophyta</taxon>
        <taxon>Spermatophyta</taxon>
        <taxon>Magnoliopsida</taxon>
        <taxon>eudicotyledons</taxon>
        <taxon>Gunneridae</taxon>
        <taxon>Pentapetalae</taxon>
        <taxon>rosids</taxon>
        <taxon>fabids</taxon>
        <taxon>Fabales</taxon>
        <taxon>Fabaceae</taxon>
        <taxon>Papilionoideae</taxon>
        <taxon>50 kb inversion clade</taxon>
        <taxon>dalbergioids sensu lato</taxon>
        <taxon>Dalbergieae</taxon>
        <taxon>Pterocarpus clade</taxon>
        <taxon>Arachis</taxon>
    </lineage>
</organism>
<accession>A0A444WXL7</accession>
<reference evidence="1 2" key="1">
    <citation type="submission" date="2019-01" db="EMBL/GenBank/DDBJ databases">
        <title>Sequencing of cultivated peanut Arachis hypogaea provides insights into genome evolution and oil improvement.</title>
        <authorList>
            <person name="Chen X."/>
        </authorList>
    </citation>
    <scope>NUCLEOTIDE SEQUENCE [LARGE SCALE GENOMIC DNA]</scope>
    <source>
        <strain evidence="2">cv. Fuhuasheng</strain>
        <tissue evidence="1">Leaves</tissue>
    </source>
</reference>
<dbReference type="AlphaFoldDB" id="A0A444WXL7"/>
<evidence type="ECO:0000313" key="1">
    <source>
        <dbReference type="EMBL" id="RYQ82102.1"/>
    </source>
</evidence>